<sequence length="569" mass="63734">MPTVTAHWMCDLAARTRRWITQQMILIAIALLAAIAPVLAFDDGEQFRERLLIRPLPDHNVLLHFDFNMTIDRLLDPDDEHYRFFPKSIAQIITKHQVGEFVLKLTQGRWRYAHWGLPVVPAPTGAELIAWVHRHDSDPTVGSQRWSGVQQSLSGMLCASLQQLGKNVHTCRRVPDSAIAPESRPVFVNTSTHETFYGVLPREAVCTENLTPWAKLLPCRTRGGLGRLLSPLDLHDASYHSMGIHVYSETNANNEQRTIARFFLSVVLDPTYLYRSKVWSLRSLLPHATLPMQCSPVSTECEVHFDAVNAINANGATPGLTTPVPIRRTGNVLVFDPTDFDLSFDPGHEYLAKFPVRDTPIVVQRYATGRGLQSGGIVNTVVNSGSVARNVTLFDTLPWYFRVYFHTLSMTINGSVIEPSFMSFQPARQDSSPSMITIEVEIPPMSTCLISMQYDKVFLPIKDFPPDVARGFDLGPAVVNVAPNGPRLYTESLIVLFPGPDMSMPFNVIAFTSTFLAFFFGTMFNVLYRHPTELSSRERGGLLVKLIRFLIGKGKAIVASLKDDKIKQR</sequence>
<dbReference type="GO" id="GO:0042765">
    <property type="term" value="C:GPI-anchor transamidase complex"/>
    <property type="evidence" value="ECO:0007669"/>
    <property type="project" value="InterPro"/>
</dbReference>
<proteinExistence type="predicted"/>
<dbReference type="InterPro" id="IPR007245">
    <property type="entry name" value="PIG-T"/>
</dbReference>
<dbReference type="Pfam" id="PF04113">
    <property type="entry name" value="Gpi16"/>
    <property type="match status" value="2"/>
</dbReference>
<organism evidence="2">
    <name type="scientific">Spongospora subterranea</name>
    <dbReference type="NCBI Taxonomy" id="70186"/>
    <lineage>
        <taxon>Eukaryota</taxon>
        <taxon>Sar</taxon>
        <taxon>Rhizaria</taxon>
        <taxon>Endomyxa</taxon>
        <taxon>Phytomyxea</taxon>
        <taxon>Plasmodiophorida</taxon>
        <taxon>Plasmodiophoridae</taxon>
        <taxon>Spongospora</taxon>
    </lineage>
</organism>
<evidence type="ECO:0008006" key="3">
    <source>
        <dbReference type="Google" id="ProtNLM"/>
    </source>
</evidence>
<name>A0A0H5QNA5_9EUKA</name>
<dbReference type="PANTHER" id="PTHR12959">
    <property type="entry name" value="GPI TRANSAMIDASE COMPONENT PIG-T-RELATED"/>
    <property type="match status" value="1"/>
</dbReference>
<dbReference type="AlphaFoldDB" id="A0A0H5QNA5"/>
<keyword evidence="1" id="KW-1133">Transmembrane helix</keyword>
<dbReference type="PANTHER" id="PTHR12959:SF11">
    <property type="entry name" value="GPI TRANSAMIDASE COMPONENT PIG-T"/>
    <property type="match status" value="1"/>
</dbReference>
<dbReference type="GO" id="GO:0016255">
    <property type="term" value="P:attachment of GPI anchor to protein"/>
    <property type="evidence" value="ECO:0007669"/>
    <property type="project" value="InterPro"/>
</dbReference>
<feature type="transmembrane region" description="Helical" evidence="1">
    <location>
        <begin position="508"/>
        <end position="528"/>
    </location>
</feature>
<dbReference type="EMBL" id="HACM01003041">
    <property type="protein sequence ID" value="CRZ03483.1"/>
    <property type="molecule type" value="Transcribed_RNA"/>
</dbReference>
<accession>A0A0H5QNA5</accession>
<keyword evidence="1" id="KW-0812">Transmembrane</keyword>
<evidence type="ECO:0000313" key="2">
    <source>
        <dbReference type="EMBL" id="CRZ03483.1"/>
    </source>
</evidence>
<keyword evidence="1" id="KW-0472">Membrane</keyword>
<reference evidence="2" key="1">
    <citation type="submission" date="2015-04" db="EMBL/GenBank/DDBJ databases">
        <title>The genome sequence of the plant pathogenic Rhizarian Plasmodiophora brassicae reveals insights in its biotrophic life cycle and the origin of chitin synthesis.</title>
        <authorList>
            <person name="Schwelm A."/>
            <person name="Fogelqvist J."/>
            <person name="Knaust A."/>
            <person name="Julke S."/>
            <person name="Lilja T."/>
            <person name="Dhandapani V."/>
            <person name="Bonilla-Rosso G."/>
            <person name="Karlsson M."/>
            <person name="Shevchenko A."/>
            <person name="Choi S.R."/>
            <person name="Kim H.G."/>
            <person name="Park J.Y."/>
            <person name="Lim Y.P."/>
            <person name="Ludwig-Muller J."/>
            <person name="Dixelius C."/>
        </authorList>
    </citation>
    <scope>NUCLEOTIDE SEQUENCE</scope>
    <source>
        <tissue evidence="2">Potato root galls</tissue>
    </source>
</reference>
<evidence type="ECO:0000256" key="1">
    <source>
        <dbReference type="SAM" id="Phobius"/>
    </source>
</evidence>
<protein>
    <recommendedName>
        <fullName evidence="3">GPI transamidase component PIG-T</fullName>
    </recommendedName>
</protein>